<dbReference type="InterPro" id="IPR006059">
    <property type="entry name" value="SBP"/>
</dbReference>
<evidence type="ECO:0000313" key="1">
    <source>
        <dbReference type="EMBL" id="QIN82595.1"/>
    </source>
</evidence>
<dbReference type="Pfam" id="PF01547">
    <property type="entry name" value="SBP_bac_1"/>
    <property type="match status" value="1"/>
</dbReference>
<dbReference type="InterPro" id="IPR050490">
    <property type="entry name" value="Bact_solute-bd_prot1"/>
</dbReference>
<name>A0A6G8Q7Y8_9ACTN</name>
<dbReference type="EMBL" id="CP045119">
    <property type="protein sequence ID" value="QIN82595.1"/>
    <property type="molecule type" value="Genomic_DNA"/>
</dbReference>
<proteinExistence type="predicted"/>
<dbReference type="AlphaFoldDB" id="A0A6G8Q7Y8"/>
<accession>A0A6G8Q7Y8</accession>
<keyword evidence="2" id="KW-1185">Reference proteome</keyword>
<gene>
    <name evidence="1" type="ORF">GBA63_08030</name>
</gene>
<reference evidence="1 2" key="1">
    <citation type="submission" date="2019-10" db="EMBL/GenBank/DDBJ databases">
        <title>Rubrobacter sp nov SCSIO 52090 isolated from a deep-sea sediment in the South China Sea.</title>
        <authorList>
            <person name="Chen R.W."/>
        </authorList>
    </citation>
    <scope>NUCLEOTIDE SEQUENCE [LARGE SCALE GENOMIC DNA]</scope>
    <source>
        <strain evidence="1 2">SCSIO 52909</strain>
    </source>
</reference>
<dbReference type="PANTHER" id="PTHR43649">
    <property type="entry name" value="ARABINOSE-BINDING PROTEIN-RELATED"/>
    <property type="match status" value="1"/>
</dbReference>
<sequence>MGRDLGASSGVGVGRKFTRGQVLRMGGALAAGSVAAPWLAGCGGGGGDLSGSEITIAAVNNPQMEDMQSLADDFKKKTGITARFQFLPENDLRQKVTQDVSLNAGNFDIVMVGAYETPIWAQSQWLEPLNPFFDEMSQKESNTYDLEDVLPTWRTALSYEDQLYSLPFYGESSCLFYRKDLFEEAGLKMPMRPTYEEVTNFARELNDPESGVSGIAQRGLPGWGANMANIMIMINTFGGRWYDMDWRPQLTTPEVKAALEQHTELATKYAQSGINSDNFPECLTLFSSGKAAMWSDATVAGGLVSDPKESEVADNVGFAYAPTAVTPNGSHWLWAWSLGIEAASKNKEAAFEFLKWATSKDYIKLVGEELGYNRVPPGTRNSTYDTPYGENPWTEVELTSIETADLDNPTRDPVPYKGIQYIPIPEWQQLGDAVGRLSASVVTGDLTIDEMQQRAQDEALKVAKQGKYLKS</sequence>
<dbReference type="Gene3D" id="3.40.190.10">
    <property type="entry name" value="Periplasmic binding protein-like II"/>
    <property type="match status" value="2"/>
</dbReference>
<dbReference type="KEGG" id="rub:GBA63_08030"/>
<dbReference type="Proteomes" id="UP000501452">
    <property type="component" value="Chromosome"/>
</dbReference>
<organism evidence="1 2">
    <name type="scientific">Rubrobacter tropicus</name>
    <dbReference type="NCBI Taxonomy" id="2653851"/>
    <lineage>
        <taxon>Bacteria</taxon>
        <taxon>Bacillati</taxon>
        <taxon>Actinomycetota</taxon>
        <taxon>Rubrobacteria</taxon>
        <taxon>Rubrobacterales</taxon>
        <taxon>Rubrobacteraceae</taxon>
        <taxon>Rubrobacter</taxon>
    </lineage>
</organism>
<evidence type="ECO:0000313" key="2">
    <source>
        <dbReference type="Proteomes" id="UP000501452"/>
    </source>
</evidence>
<dbReference type="CDD" id="cd13585">
    <property type="entry name" value="PBP2_TMBP_like"/>
    <property type="match status" value="1"/>
</dbReference>
<dbReference type="SUPFAM" id="SSF53850">
    <property type="entry name" value="Periplasmic binding protein-like II"/>
    <property type="match status" value="1"/>
</dbReference>
<protein>
    <submittedName>
        <fullName evidence="1">Extracellular solute-binding protein</fullName>
    </submittedName>
</protein>
<dbReference type="PANTHER" id="PTHR43649:SF12">
    <property type="entry name" value="DIACETYLCHITOBIOSE BINDING PROTEIN DASA"/>
    <property type="match status" value="1"/>
</dbReference>